<feature type="domain" description="Cytosolic fatty-acid binding proteins" evidence="3">
    <location>
        <begin position="7"/>
        <end position="24"/>
    </location>
</feature>
<evidence type="ECO:0000313" key="4">
    <source>
        <dbReference type="EMBL" id="CAB3245723.1"/>
    </source>
</evidence>
<dbReference type="InterPro" id="IPR000463">
    <property type="entry name" value="Fatty_acid-bd"/>
</dbReference>
<comment type="similarity">
    <text evidence="1">Belongs to the calycin superfamily. Fatty-acid binding protein (FABP) family.</text>
</comment>
<name>A0A8S1AE47_ARCPL</name>
<dbReference type="InterPro" id="IPR031259">
    <property type="entry name" value="ILBP"/>
</dbReference>
<evidence type="ECO:0000313" key="5">
    <source>
        <dbReference type="Proteomes" id="UP000494256"/>
    </source>
</evidence>
<organism evidence="4 5">
    <name type="scientific">Arctia plantaginis</name>
    <name type="common">Wood tiger moth</name>
    <name type="synonym">Phalaena plantaginis</name>
    <dbReference type="NCBI Taxonomy" id="874455"/>
    <lineage>
        <taxon>Eukaryota</taxon>
        <taxon>Metazoa</taxon>
        <taxon>Ecdysozoa</taxon>
        <taxon>Arthropoda</taxon>
        <taxon>Hexapoda</taxon>
        <taxon>Insecta</taxon>
        <taxon>Pterygota</taxon>
        <taxon>Neoptera</taxon>
        <taxon>Endopterygota</taxon>
        <taxon>Lepidoptera</taxon>
        <taxon>Glossata</taxon>
        <taxon>Ditrysia</taxon>
        <taxon>Noctuoidea</taxon>
        <taxon>Erebidae</taxon>
        <taxon>Arctiinae</taxon>
        <taxon>Arctia</taxon>
    </lineage>
</organism>
<dbReference type="CDD" id="cd00742">
    <property type="entry name" value="FABP"/>
    <property type="match status" value="1"/>
</dbReference>
<dbReference type="SUPFAM" id="SSF50814">
    <property type="entry name" value="Lipocalins"/>
    <property type="match status" value="1"/>
</dbReference>
<comment type="caution">
    <text evidence="4">The sequence shown here is derived from an EMBL/GenBank/DDBJ whole genome shotgun (WGS) entry which is preliminary data.</text>
</comment>
<dbReference type="GO" id="GO:0008289">
    <property type="term" value="F:lipid binding"/>
    <property type="evidence" value="ECO:0007669"/>
    <property type="project" value="UniProtKB-KW"/>
</dbReference>
<dbReference type="Gene3D" id="2.40.128.20">
    <property type="match status" value="1"/>
</dbReference>
<sequence>MDQFLGKNYVLIDSENFEDYLAFVGVSFLARKIALALKQTVRLTRNEDGSYKFHFISPLASSDFVFTPGEEFLESRPDGVTMKSFITIQDNVMTHTHTDNTGKTSKHVLVFYTDKMITTTTGEGLDKIVKRYYEAR</sequence>
<dbReference type="PROSITE" id="PS00214">
    <property type="entry name" value="FABP"/>
    <property type="match status" value="1"/>
</dbReference>
<gene>
    <name evidence="4" type="ORF">APLA_LOCUS11221</name>
</gene>
<dbReference type="Proteomes" id="UP000494256">
    <property type="component" value="Unassembled WGS sequence"/>
</dbReference>
<evidence type="ECO:0000256" key="2">
    <source>
        <dbReference type="ARBA" id="ARBA00023121"/>
    </source>
</evidence>
<accession>A0A8S1AE47</accession>
<dbReference type="InterPro" id="IPR012674">
    <property type="entry name" value="Calycin"/>
</dbReference>
<protein>
    <recommendedName>
        <fullName evidence="3">Cytosolic fatty-acid binding proteins domain-containing protein</fullName>
    </recommendedName>
</protein>
<reference evidence="4 5" key="1">
    <citation type="submission" date="2020-04" db="EMBL/GenBank/DDBJ databases">
        <authorList>
            <person name="Wallbank WR R."/>
            <person name="Pardo Diaz C."/>
            <person name="Kozak K."/>
            <person name="Martin S."/>
            <person name="Jiggins C."/>
            <person name="Moest M."/>
            <person name="Warren A I."/>
            <person name="Byers J.R.P. K."/>
            <person name="Montejo-Kovacevich G."/>
            <person name="Yen C E."/>
        </authorList>
    </citation>
    <scope>NUCLEOTIDE SEQUENCE [LARGE SCALE GENOMIC DNA]</scope>
</reference>
<dbReference type="EMBL" id="CADEBD010000327">
    <property type="protein sequence ID" value="CAB3245723.1"/>
    <property type="molecule type" value="Genomic_DNA"/>
</dbReference>
<evidence type="ECO:0000256" key="1">
    <source>
        <dbReference type="ARBA" id="ARBA00008390"/>
    </source>
</evidence>
<dbReference type="AlphaFoldDB" id="A0A8S1AE47"/>
<evidence type="ECO:0000259" key="3">
    <source>
        <dbReference type="PROSITE" id="PS00214"/>
    </source>
</evidence>
<keyword evidence="2" id="KW-0446">Lipid-binding</keyword>
<dbReference type="OrthoDB" id="428974at2759"/>
<dbReference type="PANTHER" id="PTHR11955">
    <property type="entry name" value="FATTY ACID BINDING PROTEIN"/>
    <property type="match status" value="1"/>
</dbReference>
<proteinExistence type="inferred from homology"/>